<evidence type="ECO:0000256" key="1">
    <source>
        <dbReference type="ARBA" id="ARBA00000448"/>
    </source>
</evidence>
<feature type="region of interest" description="Disordered" evidence="7">
    <location>
        <begin position="740"/>
        <end position="789"/>
    </location>
</feature>
<dbReference type="EC" id="3.2.1.21" evidence="3"/>
<evidence type="ECO:0000256" key="5">
    <source>
        <dbReference type="ARBA" id="ARBA00022801"/>
    </source>
</evidence>
<keyword evidence="10" id="KW-1185">Reference proteome</keyword>
<dbReference type="FunFam" id="3.40.50.1700:FF:000006">
    <property type="entry name" value="Lysosomal beta glucosidase"/>
    <property type="match status" value="1"/>
</dbReference>
<evidence type="ECO:0000256" key="3">
    <source>
        <dbReference type="ARBA" id="ARBA00012744"/>
    </source>
</evidence>
<dbReference type="Pfam" id="PF01915">
    <property type="entry name" value="Glyco_hydro_3_C"/>
    <property type="match status" value="1"/>
</dbReference>
<dbReference type="InterPro" id="IPR026891">
    <property type="entry name" value="Fn3-like"/>
</dbReference>
<keyword evidence="5" id="KW-0378">Hydrolase</keyword>
<comment type="similarity">
    <text evidence="2">Belongs to the glycosyl hydrolase 3 family.</text>
</comment>
<dbReference type="Gene3D" id="3.40.50.1700">
    <property type="entry name" value="Glycoside hydrolase family 3 C-terminal domain"/>
    <property type="match status" value="1"/>
</dbReference>
<dbReference type="VEuPathDB" id="FungiDB:PYU1_G000791"/>
<dbReference type="InterPro" id="IPR036881">
    <property type="entry name" value="Glyco_hydro_3_C_sf"/>
</dbReference>
<dbReference type="SUPFAM" id="SSF52279">
    <property type="entry name" value="Beta-D-glucan exohydrolase, C-terminal domain"/>
    <property type="match status" value="1"/>
</dbReference>
<name>K3W750_GLOUD</name>
<dbReference type="SMART" id="SM01217">
    <property type="entry name" value="Fn3_like"/>
    <property type="match status" value="1"/>
</dbReference>
<dbReference type="InterPro" id="IPR001764">
    <property type="entry name" value="Glyco_hydro_3_N"/>
</dbReference>
<dbReference type="InterPro" id="IPR017853">
    <property type="entry name" value="GH"/>
</dbReference>
<keyword evidence="4" id="KW-0732">Signal</keyword>
<dbReference type="Gene3D" id="3.20.20.300">
    <property type="entry name" value="Glycoside hydrolase, family 3, N-terminal domain"/>
    <property type="match status" value="1"/>
</dbReference>
<keyword evidence="6" id="KW-0326">Glycosidase</keyword>
<dbReference type="STRING" id="431595.K3W750"/>
<dbReference type="InterPro" id="IPR036962">
    <property type="entry name" value="Glyco_hydro_3_N_sf"/>
</dbReference>
<dbReference type="PANTHER" id="PTHR30620">
    <property type="entry name" value="PERIPLASMIC BETA-GLUCOSIDASE-RELATED"/>
    <property type="match status" value="1"/>
</dbReference>
<reference evidence="10" key="1">
    <citation type="journal article" date="2010" name="Genome Biol.">
        <title>Genome sequence of the necrotrophic plant pathogen Pythium ultimum reveals original pathogenicity mechanisms and effector repertoire.</title>
        <authorList>
            <person name="Levesque C.A."/>
            <person name="Brouwer H."/>
            <person name="Cano L."/>
            <person name="Hamilton J.P."/>
            <person name="Holt C."/>
            <person name="Huitema E."/>
            <person name="Raffaele S."/>
            <person name="Robideau G.P."/>
            <person name="Thines M."/>
            <person name="Win J."/>
            <person name="Zerillo M.M."/>
            <person name="Beakes G.W."/>
            <person name="Boore J.L."/>
            <person name="Busam D."/>
            <person name="Dumas B."/>
            <person name="Ferriera S."/>
            <person name="Fuerstenberg S.I."/>
            <person name="Gachon C.M."/>
            <person name="Gaulin E."/>
            <person name="Govers F."/>
            <person name="Grenville-Briggs L."/>
            <person name="Horner N."/>
            <person name="Hostetler J."/>
            <person name="Jiang R.H."/>
            <person name="Johnson J."/>
            <person name="Krajaejun T."/>
            <person name="Lin H."/>
            <person name="Meijer H.J."/>
            <person name="Moore B."/>
            <person name="Morris P."/>
            <person name="Phuntmart V."/>
            <person name="Puiu D."/>
            <person name="Shetty J."/>
            <person name="Stajich J.E."/>
            <person name="Tripathy S."/>
            <person name="Wawra S."/>
            <person name="van West P."/>
            <person name="Whitty B.R."/>
            <person name="Coutinho P.M."/>
            <person name="Henrissat B."/>
            <person name="Martin F."/>
            <person name="Thomas P.D."/>
            <person name="Tyler B.M."/>
            <person name="De Vries R.P."/>
            <person name="Kamoun S."/>
            <person name="Yandell M."/>
            <person name="Tisserat N."/>
            <person name="Buell C.R."/>
        </authorList>
    </citation>
    <scope>NUCLEOTIDE SEQUENCE</scope>
    <source>
        <strain evidence="10">DAOM:BR144</strain>
    </source>
</reference>
<dbReference type="GO" id="GO:0009251">
    <property type="term" value="P:glucan catabolic process"/>
    <property type="evidence" value="ECO:0007669"/>
    <property type="project" value="TreeGrafter"/>
</dbReference>
<feature type="domain" description="Fibronectin type III-like" evidence="8">
    <location>
        <begin position="650"/>
        <end position="724"/>
    </location>
</feature>
<reference evidence="10" key="2">
    <citation type="submission" date="2010-04" db="EMBL/GenBank/DDBJ databases">
        <authorList>
            <person name="Buell R."/>
            <person name="Hamilton J."/>
            <person name="Hostetler J."/>
        </authorList>
    </citation>
    <scope>NUCLEOTIDE SEQUENCE [LARGE SCALE GENOMIC DNA]</scope>
    <source>
        <strain evidence="10">DAOM:BR144</strain>
    </source>
</reference>
<dbReference type="AlphaFoldDB" id="K3W750"/>
<evidence type="ECO:0000256" key="6">
    <source>
        <dbReference type="ARBA" id="ARBA00023295"/>
    </source>
</evidence>
<sequence>MTQLDIYSMVNGDVRDPARALNKDVVTKYAKAGIGSILNAPFNGRITDGRTGWSAAEWKQIIDQIQGIYKQYNQIPMIYGIDTIHGATYVRGATLFGQPISAASSFNLDLVFQMGEIEAKDTLAAGIPWVFSPVLGIAVQPRWARVFETFGEDPYVSSRMGASIIRGIQSTGQVAACMKHFIGYSNPTSGLDRADNVISDWDLVNHFAPSFLAAILEGGVKTAMESYISINGEPVIASHRLLTTLLRYDMNFTGMLVSDYSEIDRMHSEHHLVPSVADAVRVSLTETSLDMNMGPNMDDFLNIVESLVVSGTLPESRLDESVLRILQLKKDLGLLSQQNEKDNNVASPSSASAMDVGSADDQRVALALARESVILLENRNQTLPIQLSAGDENKNMNIFITGPISNNKGYMCGGWSVFWQGSSNSSHFPNGMTFKDAMIKRAAATTARNIHIEHLDVVDVDGNMSGEDYGKAVDIASRSEYTIVVLGEGNYAEKTGDIADLSLPEGQRKYLHSLTQLPYTKVIVVLITGRPRLLYGSHDDAGAVLLSMLPCEQGGEALADIVFGDVNPSAKLPITYPIAEGKLLPYFHYVNTKCQPWDECPVQWEFGYGLSYTQFHYSDLKLNATTVNGADGALQVDVTIKNTGIVDGSEVVLLFVSQKYRFAHVPETKLLKKFQKVHLKAQTATQVSFVLNVNDWGFYDPEIGTGFQRRFEAGEFEVSILQSLNEDQKLAATVAALNTAESSDDGSDAPMGRDGQRESVRSRSRSQPRKMSSLRTTFRVLAHKTPREP</sequence>
<protein>
    <recommendedName>
        <fullName evidence="3">beta-glucosidase</fullName>
        <ecNumber evidence="3">3.2.1.21</ecNumber>
    </recommendedName>
</protein>
<dbReference type="Gene3D" id="2.60.40.10">
    <property type="entry name" value="Immunoglobulins"/>
    <property type="match status" value="1"/>
</dbReference>
<dbReference type="FunFam" id="3.20.20.300:FF:000007">
    <property type="entry name" value="Lysosomal beta glucosidase"/>
    <property type="match status" value="1"/>
</dbReference>
<dbReference type="EMBL" id="GL376620">
    <property type="status" value="NOT_ANNOTATED_CDS"/>
    <property type="molecule type" value="Genomic_DNA"/>
</dbReference>
<dbReference type="OMA" id="PMWVNAE"/>
<comment type="catalytic activity">
    <reaction evidence="1">
        <text>Hydrolysis of terminal, non-reducing beta-D-glucosyl residues with release of beta-D-glucose.</text>
        <dbReference type="EC" id="3.2.1.21"/>
    </reaction>
</comment>
<evidence type="ECO:0000313" key="9">
    <source>
        <dbReference type="EnsemblProtists" id="PYU1_T000791"/>
    </source>
</evidence>
<proteinExistence type="inferred from homology"/>
<dbReference type="Pfam" id="PF00933">
    <property type="entry name" value="Glyco_hydro_3"/>
    <property type="match status" value="1"/>
</dbReference>
<evidence type="ECO:0000256" key="7">
    <source>
        <dbReference type="SAM" id="MobiDB-lite"/>
    </source>
</evidence>
<dbReference type="Proteomes" id="UP000019132">
    <property type="component" value="Unassembled WGS sequence"/>
</dbReference>
<dbReference type="InParanoid" id="K3W750"/>
<dbReference type="HOGENOM" id="CLU_004542_5_2_1"/>
<dbReference type="PANTHER" id="PTHR30620:SF16">
    <property type="entry name" value="LYSOSOMAL BETA GLUCOSIDASE"/>
    <property type="match status" value="1"/>
</dbReference>
<dbReference type="GO" id="GO:0008422">
    <property type="term" value="F:beta-glucosidase activity"/>
    <property type="evidence" value="ECO:0007669"/>
    <property type="project" value="UniProtKB-EC"/>
</dbReference>
<evidence type="ECO:0000259" key="8">
    <source>
        <dbReference type="SMART" id="SM01217"/>
    </source>
</evidence>
<evidence type="ECO:0000313" key="10">
    <source>
        <dbReference type="Proteomes" id="UP000019132"/>
    </source>
</evidence>
<reference evidence="9" key="3">
    <citation type="submission" date="2015-02" db="UniProtKB">
        <authorList>
            <consortium name="EnsemblProtists"/>
        </authorList>
    </citation>
    <scope>IDENTIFICATION</scope>
    <source>
        <strain evidence="9">DAOM BR144</strain>
    </source>
</reference>
<accession>K3W750</accession>
<dbReference type="SUPFAM" id="SSF51445">
    <property type="entry name" value="(Trans)glycosidases"/>
    <property type="match status" value="1"/>
</dbReference>
<dbReference type="InterPro" id="IPR002772">
    <property type="entry name" value="Glyco_hydro_3_C"/>
</dbReference>
<dbReference type="EnsemblProtists" id="PYU1_T000791">
    <property type="protein sequence ID" value="PYU1_T000791"/>
    <property type="gene ID" value="PYU1_G000791"/>
</dbReference>
<dbReference type="InterPro" id="IPR013783">
    <property type="entry name" value="Ig-like_fold"/>
</dbReference>
<dbReference type="eggNOG" id="ENOG502QQ55">
    <property type="taxonomic scope" value="Eukaryota"/>
</dbReference>
<organism evidence="9 10">
    <name type="scientific">Globisporangium ultimum (strain ATCC 200006 / CBS 805.95 / DAOM BR144)</name>
    <name type="common">Pythium ultimum</name>
    <dbReference type="NCBI Taxonomy" id="431595"/>
    <lineage>
        <taxon>Eukaryota</taxon>
        <taxon>Sar</taxon>
        <taxon>Stramenopiles</taxon>
        <taxon>Oomycota</taxon>
        <taxon>Peronosporomycetes</taxon>
        <taxon>Pythiales</taxon>
        <taxon>Pythiaceae</taxon>
        <taxon>Globisporangium</taxon>
    </lineage>
</organism>
<dbReference type="Pfam" id="PF14310">
    <property type="entry name" value="Fn3-like"/>
    <property type="match status" value="1"/>
</dbReference>
<evidence type="ECO:0000256" key="2">
    <source>
        <dbReference type="ARBA" id="ARBA00005336"/>
    </source>
</evidence>
<dbReference type="InterPro" id="IPR051915">
    <property type="entry name" value="Cellulose_Degrad_GH3"/>
</dbReference>
<evidence type="ECO:0000256" key="4">
    <source>
        <dbReference type="ARBA" id="ARBA00022729"/>
    </source>
</evidence>
<dbReference type="PRINTS" id="PR00133">
    <property type="entry name" value="GLHYDRLASE3"/>
</dbReference>